<name>A0A481YSF5_9VIRU</name>
<dbReference type="PROSITE" id="PS52006">
    <property type="entry name" value="GH64"/>
    <property type="match status" value="1"/>
</dbReference>
<gene>
    <name evidence="3" type="ORF">LCIVAC01_02050</name>
</gene>
<feature type="domain" description="GH64" evidence="2">
    <location>
        <begin position="375"/>
        <end position="809"/>
    </location>
</feature>
<dbReference type="InterPro" id="IPR032477">
    <property type="entry name" value="Glyco_hydro_64"/>
</dbReference>
<dbReference type="GO" id="GO:0031012">
    <property type="term" value="C:extracellular matrix"/>
    <property type="evidence" value="ECO:0007669"/>
    <property type="project" value="TreeGrafter"/>
</dbReference>
<proteinExistence type="predicted"/>
<dbReference type="GO" id="GO:0005615">
    <property type="term" value="C:extracellular space"/>
    <property type="evidence" value="ECO:0007669"/>
    <property type="project" value="TreeGrafter"/>
</dbReference>
<dbReference type="InterPro" id="IPR037176">
    <property type="entry name" value="Osmotin/thaumatin-like_sf"/>
</dbReference>
<accession>A0A481YSF5</accession>
<evidence type="ECO:0000313" key="3">
    <source>
        <dbReference type="EMBL" id="QBK85396.1"/>
    </source>
</evidence>
<dbReference type="InterPro" id="IPR050149">
    <property type="entry name" value="Collagen_superfamily"/>
</dbReference>
<evidence type="ECO:0000256" key="1">
    <source>
        <dbReference type="SAM" id="MobiDB-lite"/>
    </source>
</evidence>
<evidence type="ECO:0000259" key="2">
    <source>
        <dbReference type="PROSITE" id="PS52006"/>
    </source>
</evidence>
<protein>
    <submittedName>
        <fullName evidence="3">Enamelin</fullName>
    </submittedName>
</protein>
<feature type="region of interest" description="Disordered" evidence="1">
    <location>
        <begin position="110"/>
        <end position="233"/>
    </location>
</feature>
<dbReference type="GO" id="GO:0030020">
    <property type="term" value="F:extracellular matrix structural constituent conferring tensile strength"/>
    <property type="evidence" value="ECO:0007669"/>
    <property type="project" value="TreeGrafter"/>
</dbReference>
<feature type="compositionally biased region" description="Low complexity" evidence="1">
    <location>
        <begin position="179"/>
        <end position="188"/>
    </location>
</feature>
<reference evidence="3" key="1">
    <citation type="journal article" date="2019" name="MBio">
        <title>Virus Genomes from Deep Sea Sediments Expand the Ocean Megavirome and Support Independent Origins of Viral Gigantism.</title>
        <authorList>
            <person name="Backstrom D."/>
            <person name="Yutin N."/>
            <person name="Jorgensen S.L."/>
            <person name="Dharamshi J."/>
            <person name="Homa F."/>
            <person name="Zaremba-Niedwiedzka K."/>
            <person name="Spang A."/>
            <person name="Wolf Y.I."/>
            <person name="Koonin E.V."/>
            <person name="Ettema T.J."/>
        </authorList>
    </citation>
    <scope>NUCLEOTIDE SEQUENCE</scope>
</reference>
<sequence>MANQQFNIHCADQLLERCIQDDFDSGRLSMKTGDFSICITGPTGPIQFAAEPGYQRFFIENLTGPLFKVDEFGNVTEVGGGITGGTGSTGPAGPTGESGEVGITGLTGITGPTGCEEIGPTGPDASAQADTGPTGPQNAPGPAGITGPDSSADADTGPTGPQIIQTGPTGETGPEASGDADTGPTGATGIVGIDKTGPTGPPGSGTADTGPTGPAGPSDNTGPRGPTGPNGFFPEFLLAASASITGPAIPNDVLTQVEGELTFNTSDLYIIWGGDSPTKAVFGIPKGLWKIVFGINWAPNSTGSRKLSVINENNLGQTFAENEIKNAGSDAVQQQLSLIHEFKQDTTLRFSVTQDSGGSLDISGGFIAIYSYTQGGPISPTAPTGPCGSLASDEFFLRFVNHDTTHPPQKIGIFYQTGVAPAPIKGFHMAPSGDPCRPNQQIVNPLDVEVSTLFLFDFTSLPIVDGDPNTREIVIGGNFEILSARIYVAKTAIPAGWKTDPVTGIVGGIPQVLLEALSADNMTIDKTEFTFDIHQRIFANTTQVDGLSIPFTQTLQFKIIDGHRRVDSGPIGLETDMQVLLDAYTGAASENPIWLSTAVPVGPAGPARLTSPQKLINPGSFNTYYDTYVDQVWTKWQSETLTFFSQGSSFFTSATVTTNPTTMFVNATGGIPPFNFTIPRNEVTGKTLDIFGNSGVWATGSDPVKNVKTFLVSTFCRGNLDKQDDLTGGTTGGKLNRVWNDWKADGVNFYQNLPDNFLYAKFIHDFTIDGSIDNIVRKYAYSFPFDDVYEWSATIASDSEPGGATQVERLTVDIYSNNNMS</sequence>
<dbReference type="PANTHER" id="PTHR24023">
    <property type="entry name" value="COLLAGEN ALPHA"/>
    <property type="match status" value="1"/>
</dbReference>
<dbReference type="EMBL" id="MK500324">
    <property type="protein sequence ID" value="QBK85396.1"/>
    <property type="molecule type" value="Genomic_DNA"/>
</dbReference>
<feature type="compositionally biased region" description="Polar residues" evidence="1">
    <location>
        <begin position="128"/>
        <end position="137"/>
    </location>
</feature>
<dbReference type="PANTHER" id="PTHR24023:SF1095">
    <property type="entry name" value="EGF-LIKE DOMAIN-CONTAINING PROTEIN"/>
    <property type="match status" value="1"/>
</dbReference>
<dbReference type="Pfam" id="PF16483">
    <property type="entry name" value="Glyco_hydro_64"/>
    <property type="match status" value="1"/>
</dbReference>
<organism evidence="3">
    <name type="scientific">Iridovirus LCIVAC01</name>
    <dbReference type="NCBI Taxonomy" id="2506607"/>
    <lineage>
        <taxon>Viruses</taxon>
        <taxon>Varidnaviria</taxon>
        <taxon>Bamfordvirae</taxon>
        <taxon>Nucleocytoviricota</taxon>
        <taxon>Megaviricetes</taxon>
        <taxon>Pimascovirales</taxon>
        <taxon>Pimascovirales incertae sedis</taxon>
        <taxon>Iridoviridae</taxon>
    </lineage>
</organism>
<dbReference type="GO" id="GO:0030198">
    <property type="term" value="P:extracellular matrix organization"/>
    <property type="evidence" value="ECO:0007669"/>
    <property type="project" value="TreeGrafter"/>
</dbReference>
<dbReference type="Gene3D" id="2.60.110.10">
    <property type="entry name" value="Thaumatin"/>
    <property type="match status" value="1"/>
</dbReference>
<feature type="compositionally biased region" description="Low complexity" evidence="1">
    <location>
        <begin position="204"/>
        <end position="233"/>
    </location>
</feature>